<evidence type="ECO:0000256" key="38">
    <source>
        <dbReference type="RuleBase" id="RU361146"/>
    </source>
</evidence>
<keyword evidence="29" id="KW-0325">Glycoprotein</keyword>
<evidence type="ECO:0000256" key="3">
    <source>
        <dbReference type="ARBA" id="ARBA00004326"/>
    </source>
</evidence>
<dbReference type="SMART" id="SM00831">
    <property type="entry name" value="Cation_ATPase_N"/>
    <property type="match status" value="1"/>
</dbReference>
<evidence type="ECO:0000256" key="20">
    <source>
        <dbReference type="ARBA" id="ARBA00022840"/>
    </source>
</evidence>
<dbReference type="Pfam" id="PF00122">
    <property type="entry name" value="E1-E2_ATPase"/>
    <property type="match status" value="1"/>
</dbReference>
<dbReference type="PRINTS" id="PR01307">
    <property type="entry name" value="P2XRECEPTOR"/>
</dbReference>
<dbReference type="InterPro" id="IPR006068">
    <property type="entry name" value="ATPase_P-typ_cation-transptr_C"/>
</dbReference>
<evidence type="ECO:0000256" key="6">
    <source>
        <dbReference type="ARBA" id="ARBA00004651"/>
    </source>
</evidence>
<feature type="binding site" evidence="37">
    <location>
        <position position="1607"/>
    </location>
    <ligand>
        <name>ATP</name>
        <dbReference type="ChEBI" id="CHEBI:30616"/>
    </ligand>
</feature>
<dbReference type="SUPFAM" id="SSF81653">
    <property type="entry name" value="Calcium ATPase, transduction domain A"/>
    <property type="match status" value="1"/>
</dbReference>
<dbReference type="Gene3D" id="3.30.200.20">
    <property type="entry name" value="Phosphorylase Kinase, domain 1"/>
    <property type="match status" value="1"/>
</dbReference>
<evidence type="ECO:0000256" key="25">
    <source>
        <dbReference type="ARBA" id="ARBA00022989"/>
    </source>
</evidence>
<dbReference type="Gene3D" id="1.10.510.10">
    <property type="entry name" value="Transferase(Phosphotransferase) domain 1"/>
    <property type="match status" value="1"/>
</dbReference>
<gene>
    <name evidence="41" type="ORF">MG293_016201</name>
</gene>
<dbReference type="GO" id="GO:0005654">
    <property type="term" value="C:nucleoplasm"/>
    <property type="evidence" value="ECO:0007669"/>
    <property type="project" value="UniProtKB-ARBA"/>
</dbReference>
<evidence type="ECO:0000256" key="22">
    <source>
        <dbReference type="ARBA" id="ARBA00022860"/>
    </source>
</evidence>
<evidence type="ECO:0000256" key="9">
    <source>
        <dbReference type="ARBA" id="ARBA00022448"/>
    </source>
</evidence>
<dbReference type="FunFam" id="1.20.1110.10:FF:000065">
    <property type="entry name" value="Sarcoplasmic/endoplasmic reticulum calcium ATPase 1"/>
    <property type="match status" value="4"/>
</dbReference>
<dbReference type="Gene3D" id="1.20.1110.10">
    <property type="entry name" value="Calcium-transporting ATPase, transmembrane domain"/>
    <property type="match status" value="2"/>
</dbReference>
<evidence type="ECO:0000256" key="4">
    <source>
        <dbReference type="ARBA" id="ARBA00004477"/>
    </source>
</evidence>
<evidence type="ECO:0000256" key="21">
    <source>
        <dbReference type="ARBA" id="ARBA00022842"/>
    </source>
</evidence>
<dbReference type="InterPro" id="IPR044492">
    <property type="entry name" value="P_typ_ATPase_HD_dom"/>
</dbReference>
<evidence type="ECO:0000256" key="15">
    <source>
        <dbReference type="ARBA" id="ARBA00022679"/>
    </source>
</evidence>
<keyword evidence="25 38" id="KW-1133">Transmembrane helix</keyword>
<evidence type="ECO:0000256" key="36">
    <source>
        <dbReference type="ARBA" id="ARBA00047430"/>
    </source>
</evidence>
<dbReference type="Proteomes" id="UP001214576">
    <property type="component" value="Unassembled WGS sequence"/>
</dbReference>
<sequence length="1955" mass="215517">MEEAHLLPAADVLRRFSVTAERGLSAEQVTGARERYGPNGKSLWELVLEQFEDLLVRILLLAALVSFVLAWFEEGEETATAFVEPLVIMLILVANAVVGVWQERNAESAIEALKEYEPEMGKVIRADRKGVQRIRARDIVPGDIVEVAVGDKVPADLRLIDIKSTTLRVDQSILTGESVSVTKHTDAIPDPRAVNQDKKNMLFSGTNIASGKAVGVAVATGLHTELGKIRSQMAAVEPERTPLQQKLDEFGQQLSRAISVICMAVWVINIGHFADPAHGGSWLRGAVYYFKIAVALAVAAIPEGLPAVITTCLALGTRRMARKNAIVRSLPSVETLGCTSVICSDKTGTLTTNQMSVCRMFVVAEAGAGTCRLHEFTISGTTYAPEGEVRQGERQVRCGQFDGLVELATICALCNDSALDYNETKGVYEKVGEATETALTCLVEKMNVFDTDLQALSQVERAGACNAVIKQLMQKEFTLEFSRDRKSMSVYCTPTRPGPASQGSKMFVKGAPESVIERCSSVRVGSRTVPLDTTSREQILAKVKDWGSGLDTLRCLALATRDKPPRKEDMQLDDCSKFVQYETDLTFVGCVGMLDPPRPEVAACIARCHRAGIRVVMITGDNKGTAVAICRRLGIFEDTEDVAGKAYTGREFDDLSPEQQRHACRTARCFARVEPAHKSRIVENLQSFNEITAMTGDGVNDAPALKKAEIGIAMGSGTAVAKSAAEMVLSDDNFASIVAAVEEGRAMYSNMKQFIRYLISSNVGEVVCIFLTAILGLPEALIPVQLLWVNLVTDGLPATALGFNPPDLDIMEKRPRNPREALISGWLFFRYLAIGVYVGLATVAAATWWFLYDAEGPQVTFYQLGPLPSSPASYQLLFPLLSTTPLQNILPFPLAQCSPSVPILGERAPLPGPSPQQHWLYGVLRCKLRRNFLKCSEDNPLFAGIDCEVFESRFPTTMALSVLVTIEMCNALNSVSENQSLLRMPPWLNPWLLAAVAMSMALHFLILLVPPLPLIFQVTPLNGRQWVAVLQMSLPVILLDEALKYLSRKHVDAPSLATMAQRIQDELAAFFFEYDTPRMVLVRNKKVGVVFRLIQLVVLVYVVGWVFVYEKGYQTSSSLISSVSIKLKGLAVTQLPSLGPQVWDVADYVFPAQGDSSFVVMTNFIATPRQAQGHCAENPEGGTCTNNSGCTPGKAERKAQGIRTGKCVAFNDTVQTCEIFGWCPVEVDDNIPCPALLREAENFTLFIKNSISFPRFKVTRRNLVEEVDARYMKTCLFHKTLHPLCPVFKLGYVVQESGQNFSTLAEKGGVVGITIDWHCDLDWHVRHCKPVYEFHGLYEEKKLSQGFNFRFARHFVENGTNYRHLFKVFGIRFDILVDGKAGKFDIIPTMTTIGSGIGIFGVATVLCDLLLLHILPKRHYYKQKKFKYAEDMGSGAVPHKAALRTPLTVAMEGGPAVCCQDPRAELVERVAAIDVTHLEETDGSPEPPRNCVDPPSRTRAASVIPSGPSRHPAVRPSLSTRKFSLQERPAGSCLQAQAGPYATGPASHISPRAWRRPTIESHRVAISDAEDCVQLNQYKLQSEIGKGAYGVVRLAYNESEDRHYAMKVLSKKKLLKQYGFPRRPPPRGSQAAQGGPAKQLLPLERVYQEIAILKKLDHVNVVKLIEVLDDPAEDNLYLVFDLLRKGPVMEVPCDKPFPEEQARLYLRDIILGLEYLHYQKIIHRDIKPSNLLLGDDGHVKIADFGVSNQFEGNDARLSSTAGTPAFMAPEAISDSGQSFSGKALDVWATGVTLYCFVYGKCPFIDDYILALHRKIKNEAVVFPEEPKVSEELKDLILKMLDKNPETRIGVPDIKLHPWVTKNGEEPLPSEEEHCSVVEVTEEEVKNSVRLIPSWTTVILVKSMLRKRSFGNPFEPQARREERSMSAPGSLLSKDGFGEGGKSPELPGVQEDEAAS</sequence>
<keyword evidence="10" id="KW-1003">Cell membrane</keyword>
<keyword evidence="19 38" id="KW-0106">Calcium</keyword>
<dbReference type="PRINTS" id="PR01308">
    <property type="entry name" value="P2X1RECEPTOR"/>
</dbReference>
<evidence type="ECO:0000256" key="28">
    <source>
        <dbReference type="ARBA" id="ARBA00023157"/>
    </source>
</evidence>
<dbReference type="FunFam" id="3.40.50.1000:FF:000005">
    <property type="entry name" value="Calcium-transporting ATPase 1"/>
    <property type="match status" value="1"/>
</dbReference>
<dbReference type="FunFam" id="1.10.510.10:FF:000091">
    <property type="entry name" value="Calcium/calmodulin-dependent protein kinase kinase 2 isoform 1"/>
    <property type="match status" value="1"/>
</dbReference>
<feature type="transmembrane region" description="Helical" evidence="38">
    <location>
        <begin position="787"/>
        <end position="806"/>
    </location>
</feature>
<feature type="transmembrane region" description="Helical" evidence="38">
    <location>
        <begin position="286"/>
        <end position="315"/>
    </location>
</feature>
<evidence type="ECO:0000256" key="37">
    <source>
        <dbReference type="PROSITE-ProRule" id="PRU10141"/>
    </source>
</evidence>
<evidence type="ECO:0000256" key="35">
    <source>
        <dbReference type="ARBA" id="ARBA00047307"/>
    </source>
</evidence>
<evidence type="ECO:0000256" key="31">
    <source>
        <dbReference type="ARBA" id="ARBA00023286"/>
    </source>
</evidence>
<dbReference type="SUPFAM" id="SSF81660">
    <property type="entry name" value="Metal cation-transporting ATPase, ATP-binding domain N"/>
    <property type="match status" value="1"/>
</dbReference>
<keyword evidence="15" id="KW-0808">Transferase</keyword>
<evidence type="ECO:0000256" key="2">
    <source>
        <dbReference type="ARBA" id="ARBA00004123"/>
    </source>
</evidence>
<evidence type="ECO:0000256" key="12">
    <source>
        <dbReference type="ARBA" id="ARBA00022527"/>
    </source>
</evidence>
<reference evidence="41" key="1">
    <citation type="submission" date="2022-03" db="EMBL/GenBank/DDBJ databases">
        <title>Genomic analyses of argali, domestic sheep and their hybrids provide insights into chromosomal evolution, heterosis and genetic basis of agronomic traits.</title>
        <authorList>
            <person name="Li M."/>
        </authorList>
    </citation>
    <scope>NUCLEOTIDE SEQUENCE</scope>
    <source>
        <strain evidence="41">CAU-MHL-2022a</strain>
        <tissue evidence="41">Skin</tissue>
    </source>
</reference>
<dbReference type="Pfam" id="PF00069">
    <property type="entry name" value="Pkinase"/>
    <property type="match status" value="1"/>
</dbReference>
<evidence type="ECO:0000256" key="27">
    <source>
        <dbReference type="ARBA" id="ARBA00023136"/>
    </source>
</evidence>
<name>A0AAD4TV37_OVIAM</name>
<dbReference type="InterPro" id="IPR001429">
    <property type="entry name" value="P2X_purnocptor"/>
</dbReference>
<dbReference type="EMBL" id="JAKZEL010000020">
    <property type="protein sequence ID" value="KAI4533182.1"/>
    <property type="molecule type" value="Genomic_DNA"/>
</dbReference>
<dbReference type="InterPro" id="IPR001757">
    <property type="entry name" value="P_typ_ATPase"/>
</dbReference>
<dbReference type="InterPro" id="IPR023214">
    <property type="entry name" value="HAD_sf"/>
</dbReference>
<dbReference type="InterPro" id="IPR023298">
    <property type="entry name" value="ATPase_P-typ_TM_dom_sf"/>
</dbReference>
<evidence type="ECO:0000256" key="5">
    <source>
        <dbReference type="ARBA" id="ARBA00004496"/>
    </source>
</evidence>
<evidence type="ECO:0000256" key="26">
    <source>
        <dbReference type="ARBA" id="ARBA00023065"/>
    </source>
</evidence>
<dbReference type="Pfam" id="PF00689">
    <property type="entry name" value="Cation_ATPase_C"/>
    <property type="match status" value="1"/>
</dbReference>
<evidence type="ECO:0000256" key="1">
    <source>
        <dbReference type="ARBA" id="ARBA00001946"/>
    </source>
</evidence>
<dbReference type="InterPro" id="IPR004014">
    <property type="entry name" value="ATPase_P-typ_cation-transptr_N"/>
</dbReference>
<keyword evidence="21" id="KW-0460">Magnesium</keyword>
<dbReference type="Pfam" id="PF00690">
    <property type="entry name" value="Cation_ATPase_N"/>
    <property type="match status" value="1"/>
</dbReference>
<feature type="transmembrane region" description="Helical" evidence="38">
    <location>
        <begin position="827"/>
        <end position="851"/>
    </location>
</feature>
<keyword evidence="42" id="KW-1185">Reference proteome</keyword>
<keyword evidence="31" id="KW-1071">Ligand-gated ion channel</keyword>
<keyword evidence="16 38" id="KW-0812">Transmembrane</keyword>
<keyword evidence="23" id="KW-0703">Sarcoplasmic reticulum</keyword>
<dbReference type="SFLD" id="SFLDS00003">
    <property type="entry name" value="Haloacid_Dehalogenase"/>
    <property type="match status" value="1"/>
</dbReference>
<feature type="region of interest" description="Disordered" evidence="39">
    <location>
        <begin position="1910"/>
        <end position="1955"/>
    </location>
</feature>
<keyword evidence="27 38" id="KW-0472">Membrane</keyword>
<comment type="caution">
    <text evidence="41">The sequence shown here is derived from an EMBL/GenBank/DDBJ whole genome shotgun (WGS) entry which is preliminary data.</text>
</comment>
<keyword evidence="28" id="KW-1015">Disulfide bond</keyword>
<dbReference type="PROSITE" id="PS00154">
    <property type="entry name" value="ATPASE_E1_E2"/>
    <property type="match status" value="1"/>
</dbReference>
<dbReference type="InterPro" id="IPR059000">
    <property type="entry name" value="ATPase_P-type_domA"/>
</dbReference>
<feature type="region of interest" description="Disordered" evidence="39">
    <location>
        <begin position="1478"/>
        <end position="1515"/>
    </location>
</feature>
<evidence type="ECO:0000256" key="24">
    <source>
        <dbReference type="ARBA" id="ARBA00022967"/>
    </source>
</evidence>
<dbReference type="PROSITE" id="PS50011">
    <property type="entry name" value="PROTEIN_KINASE_DOM"/>
    <property type="match status" value="1"/>
</dbReference>
<dbReference type="EC" id="7.2.2.10" evidence="38"/>
<evidence type="ECO:0000256" key="39">
    <source>
        <dbReference type="SAM" id="MobiDB-lite"/>
    </source>
</evidence>
<keyword evidence="26 38" id="KW-0406">Ion transport</keyword>
<dbReference type="GO" id="GO:0005886">
    <property type="term" value="C:plasma membrane"/>
    <property type="evidence" value="ECO:0007669"/>
    <property type="project" value="UniProtKB-SubCell"/>
</dbReference>
<dbReference type="PANTHER" id="PTHR42861">
    <property type="entry name" value="CALCIUM-TRANSPORTING ATPASE"/>
    <property type="match status" value="1"/>
</dbReference>
<evidence type="ECO:0000256" key="23">
    <source>
        <dbReference type="ARBA" id="ARBA00022951"/>
    </source>
</evidence>
<dbReference type="InterPro" id="IPR027309">
    <property type="entry name" value="P2X_extracellular_dom_sf"/>
</dbReference>
<evidence type="ECO:0000256" key="29">
    <source>
        <dbReference type="ARBA" id="ARBA00023180"/>
    </source>
</evidence>
<dbReference type="Pfam" id="PF08282">
    <property type="entry name" value="Hydrolase_3"/>
    <property type="match status" value="1"/>
</dbReference>
<keyword evidence="18" id="KW-0418">Kinase</keyword>
<dbReference type="PROSITE" id="PS00108">
    <property type="entry name" value="PROTEIN_KINASE_ST"/>
    <property type="match status" value="1"/>
</dbReference>
<evidence type="ECO:0000259" key="40">
    <source>
        <dbReference type="PROSITE" id="PS50011"/>
    </source>
</evidence>
<dbReference type="GO" id="GO:0005388">
    <property type="term" value="F:P-type calcium transporter activity"/>
    <property type="evidence" value="ECO:0007669"/>
    <property type="project" value="UniProtKB-EC"/>
</dbReference>
<comment type="catalytic activity">
    <reaction evidence="34">
        <text>Ca(2+)(in) + ATP + H2O = Ca(2+)(out) + ADP + phosphate + H(+)</text>
        <dbReference type="Rhea" id="RHEA:18105"/>
        <dbReference type="ChEBI" id="CHEBI:15377"/>
        <dbReference type="ChEBI" id="CHEBI:15378"/>
        <dbReference type="ChEBI" id="CHEBI:29108"/>
        <dbReference type="ChEBI" id="CHEBI:30616"/>
        <dbReference type="ChEBI" id="CHEBI:43474"/>
        <dbReference type="ChEBI" id="CHEBI:456216"/>
        <dbReference type="EC" id="7.2.2.10"/>
    </reaction>
    <physiologicalReaction direction="left-to-right" evidence="34">
        <dbReference type="Rhea" id="RHEA:18106"/>
    </physiologicalReaction>
</comment>
<evidence type="ECO:0000256" key="7">
    <source>
        <dbReference type="ARBA" id="ARBA00005675"/>
    </source>
</evidence>
<keyword evidence="12" id="KW-0723">Serine/threonine-protein kinase</keyword>
<dbReference type="GO" id="GO:0005516">
    <property type="term" value="F:calmodulin binding"/>
    <property type="evidence" value="ECO:0007669"/>
    <property type="project" value="UniProtKB-KW"/>
</dbReference>
<evidence type="ECO:0000256" key="14">
    <source>
        <dbReference type="ARBA" id="ARBA00022568"/>
    </source>
</evidence>
<dbReference type="GO" id="GO:0001614">
    <property type="term" value="F:purinergic nucleotide receptor activity"/>
    <property type="evidence" value="ECO:0007669"/>
    <property type="project" value="InterPro"/>
</dbReference>
<dbReference type="InterPro" id="IPR008250">
    <property type="entry name" value="ATPase_P-typ_transduc_dom_A_sf"/>
</dbReference>
<dbReference type="Gene3D" id="1.10.287.940">
    <property type="entry name" value="atp-gated p2x4 ion channel"/>
    <property type="match status" value="1"/>
</dbReference>
<evidence type="ECO:0000256" key="11">
    <source>
        <dbReference type="ARBA" id="ARBA00022490"/>
    </source>
</evidence>
<dbReference type="SUPFAM" id="SSF81665">
    <property type="entry name" value="Calcium ATPase, transmembrane domain M"/>
    <property type="match status" value="1"/>
</dbReference>
<comment type="cofactor">
    <cofactor evidence="1">
        <name>Mg(2+)</name>
        <dbReference type="ChEBI" id="CHEBI:18420"/>
    </cofactor>
</comment>
<dbReference type="FunFam" id="2.60.490.10:FF:000001">
    <property type="entry name" value="P2X purinoceptor"/>
    <property type="match status" value="1"/>
</dbReference>
<dbReference type="FunFam" id="2.70.150.10:FF:000160">
    <property type="entry name" value="Sarcoplasmic/endoplasmic reticulum calcium ATPase 1"/>
    <property type="match status" value="1"/>
</dbReference>
<dbReference type="GO" id="GO:0005524">
    <property type="term" value="F:ATP binding"/>
    <property type="evidence" value="ECO:0007669"/>
    <property type="project" value="UniProtKB-UniRule"/>
</dbReference>
<protein>
    <recommendedName>
        <fullName evidence="38">Calcium-transporting ATPase</fullName>
        <ecNumber evidence="38">7.2.2.10</ecNumber>
    </recommendedName>
</protein>
<evidence type="ECO:0000313" key="41">
    <source>
        <dbReference type="EMBL" id="KAI4533182.1"/>
    </source>
</evidence>
<feature type="transmembrane region" description="Helical" evidence="38">
    <location>
        <begin position="1089"/>
        <end position="1108"/>
    </location>
</feature>
<evidence type="ECO:0000256" key="8">
    <source>
        <dbReference type="ARBA" id="ARBA00009848"/>
    </source>
</evidence>
<comment type="catalytic activity">
    <reaction evidence="35">
        <text>L-threonyl-[protein] + ATP = O-phospho-L-threonyl-[protein] + ADP + H(+)</text>
        <dbReference type="Rhea" id="RHEA:46608"/>
        <dbReference type="Rhea" id="RHEA-COMP:11060"/>
        <dbReference type="Rhea" id="RHEA-COMP:11605"/>
        <dbReference type="ChEBI" id="CHEBI:15378"/>
        <dbReference type="ChEBI" id="CHEBI:30013"/>
        <dbReference type="ChEBI" id="CHEBI:30616"/>
        <dbReference type="ChEBI" id="CHEBI:61977"/>
        <dbReference type="ChEBI" id="CHEBI:456216"/>
        <dbReference type="EC" id="2.7.11.17"/>
    </reaction>
</comment>
<evidence type="ECO:0000256" key="16">
    <source>
        <dbReference type="ARBA" id="ARBA00022692"/>
    </source>
</evidence>
<dbReference type="GO" id="GO:0004683">
    <property type="term" value="F:calcium/calmodulin-dependent protein kinase activity"/>
    <property type="evidence" value="ECO:0007669"/>
    <property type="project" value="UniProtKB-EC"/>
</dbReference>
<feature type="transmembrane region" description="Helical" evidence="38">
    <location>
        <begin position="754"/>
        <end position="775"/>
    </location>
</feature>
<comment type="similarity">
    <text evidence="8">Belongs to the P2X receptor family.</text>
</comment>
<dbReference type="SUPFAM" id="SSF56112">
    <property type="entry name" value="Protein kinase-like (PK-like)"/>
    <property type="match status" value="1"/>
</dbReference>
<dbReference type="NCBIfam" id="TIGR01494">
    <property type="entry name" value="ATPase_P-type"/>
    <property type="match status" value="3"/>
</dbReference>
<evidence type="ECO:0000256" key="19">
    <source>
        <dbReference type="ARBA" id="ARBA00022837"/>
    </source>
</evidence>
<dbReference type="Gene3D" id="2.70.150.10">
    <property type="entry name" value="Calcium-transporting ATPase, cytoplasmic transduction domain A"/>
    <property type="match status" value="1"/>
</dbReference>
<dbReference type="InterPro" id="IPR011009">
    <property type="entry name" value="Kinase-like_dom_sf"/>
</dbReference>
<keyword evidence="13" id="KW-0597">Phosphoprotein</keyword>
<comment type="catalytic activity">
    <reaction evidence="36">
        <text>L-seryl-[protein] + ATP = O-phospho-L-seryl-[protein] + ADP + H(+)</text>
        <dbReference type="Rhea" id="RHEA:17989"/>
        <dbReference type="Rhea" id="RHEA-COMP:9863"/>
        <dbReference type="Rhea" id="RHEA-COMP:11604"/>
        <dbReference type="ChEBI" id="CHEBI:15378"/>
        <dbReference type="ChEBI" id="CHEBI:29999"/>
        <dbReference type="ChEBI" id="CHEBI:30616"/>
        <dbReference type="ChEBI" id="CHEBI:83421"/>
        <dbReference type="ChEBI" id="CHEBI:456216"/>
        <dbReference type="EC" id="2.7.11.17"/>
    </reaction>
</comment>
<feature type="transmembrane region" description="Helical" evidence="38">
    <location>
        <begin position="78"/>
        <end position="101"/>
    </location>
</feature>
<comment type="subcellular location">
    <subcellularLocation>
        <location evidence="6">Cell membrane</location>
        <topology evidence="6">Multi-pass membrane protein</topology>
    </subcellularLocation>
    <subcellularLocation>
        <location evidence="5">Cytoplasm</location>
    </subcellularLocation>
    <subcellularLocation>
        <location evidence="4">Endoplasmic reticulum membrane</location>
        <topology evidence="4">Multi-pass membrane protein</topology>
    </subcellularLocation>
    <subcellularLocation>
        <location evidence="38">Membrane</location>
        <topology evidence="38">Multi-pass membrane protein</topology>
    </subcellularLocation>
    <subcellularLocation>
        <location evidence="2">Nucleus</location>
    </subcellularLocation>
    <subcellularLocation>
        <location evidence="3">Sarcoplasmic reticulum membrane</location>
        <topology evidence="3">Multi-pass membrane protein</topology>
    </subcellularLocation>
</comment>
<dbReference type="InterPro" id="IPR053792">
    <property type="entry name" value="P2X_RECEPTOR_CS"/>
</dbReference>
<dbReference type="PROSITE" id="PS01212">
    <property type="entry name" value="P2X_RECEPTOR"/>
    <property type="match status" value="1"/>
</dbReference>
<dbReference type="Pfam" id="PF00864">
    <property type="entry name" value="P2X_receptor"/>
    <property type="match status" value="1"/>
</dbReference>
<dbReference type="GO" id="GO:0098794">
    <property type="term" value="C:postsynapse"/>
    <property type="evidence" value="ECO:0007669"/>
    <property type="project" value="GOC"/>
</dbReference>
<keyword evidence="11" id="KW-0963">Cytoplasm</keyword>
<evidence type="ECO:0000256" key="33">
    <source>
        <dbReference type="ARBA" id="ARBA00036634"/>
    </source>
</evidence>
<dbReference type="InterPro" id="IPR000719">
    <property type="entry name" value="Prot_kinase_dom"/>
</dbReference>
<dbReference type="InterPro" id="IPR036412">
    <property type="entry name" value="HAD-like_sf"/>
</dbReference>
<dbReference type="PROSITE" id="PS00107">
    <property type="entry name" value="PROTEIN_KINASE_ATP"/>
    <property type="match status" value="1"/>
</dbReference>
<dbReference type="CDD" id="cd14200">
    <property type="entry name" value="STKc_CaMKK1"/>
    <property type="match status" value="1"/>
</dbReference>
<keyword evidence="22" id="KW-0112">Calmodulin-binding</keyword>
<evidence type="ECO:0000313" key="42">
    <source>
        <dbReference type="Proteomes" id="UP001214576"/>
    </source>
</evidence>
<dbReference type="InterPro" id="IPR005782">
    <property type="entry name" value="P-type_ATPase_IIA"/>
</dbReference>
<dbReference type="CDD" id="cd02083">
    <property type="entry name" value="P-type_ATPase_SERCA"/>
    <property type="match status" value="1"/>
</dbReference>
<dbReference type="SFLD" id="SFLDG00002">
    <property type="entry name" value="C1.7:_P-type_atpase_like"/>
    <property type="match status" value="1"/>
</dbReference>
<keyword evidence="17 37" id="KW-0547">Nucleotide-binding</keyword>
<proteinExistence type="inferred from homology"/>
<evidence type="ECO:0000256" key="10">
    <source>
        <dbReference type="ARBA" id="ARBA00022475"/>
    </source>
</evidence>
<evidence type="ECO:0000256" key="18">
    <source>
        <dbReference type="ARBA" id="ARBA00022777"/>
    </source>
</evidence>
<dbReference type="GO" id="GO:0033017">
    <property type="term" value="C:sarcoplasmic reticulum membrane"/>
    <property type="evidence" value="ECO:0007669"/>
    <property type="project" value="UniProtKB-SubCell"/>
</dbReference>
<dbReference type="SMART" id="SM00220">
    <property type="entry name" value="S_TKc"/>
    <property type="match status" value="1"/>
</dbReference>
<keyword evidence="24" id="KW-1278">Translocase</keyword>
<dbReference type="Gene3D" id="3.40.50.1000">
    <property type="entry name" value="HAD superfamily/HAD-like"/>
    <property type="match status" value="1"/>
</dbReference>
<comment type="caution">
    <text evidence="38">Lacks conserved residue(s) required for the propagation of feature annotation.</text>
</comment>
<feature type="transmembrane region" description="Helical" evidence="38">
    <location>
        <begin position="54"/>
        <end position="72"/>
    </location>
</feature>
<dbReference type="SFLD" id="SFLDF00027">
    <property type="entry name" value="p-type_atpase"/>
    <property type="match status" value="1"/>
</dbReference>
<feature type="transmembrane region" description="Helical" evidence="38">
    <location>
        <begin position="991"/>
        <end position="1016"/>
    </location>
</feature>
<keyword evidence="9 38" id="KW-0813">Transport</keyword>
<keyword evidence="30" id="KW-0539">Nucleus</keyword>
<evidence type="ECO:0000256" key="32">
    <source>
        <dbReference type="ARBA" id="ARBA00023303"/>
    </source>
</evidence>
<dbReference type="GO" id="GO:0016887">
    <property type="term" value="F:ATP hydrolysis activity"/>
    <property type="evidence" value="ECO:0007669"/>
    <property type="project" value="InterPro"/>
</dbReference>
<comment type="function">
    <text evidence="38">Catalyzes the hydrolysis of ATP coupled with the transport of calcium.</text>
</comment>
<feature type="transmembrane region" description="Helical" evidence="38">
    <location>
        <begin position="254"/>
        <end position="274"/>
    </location>
</feature>
<dbReference type="FunFam" id="3.30.200.20:FF:000429">
    <property type="entry name" value="Calcium/calmodulin-dependent protein kinase kinase"/>
    <property type="match status" value="1"/>
</dbReference>
<evidence type="ECO:0000256" key="34">
    <source>
        <dbReference type="ARBA" id="ARBA00047282"/>
    </source>
</evidence>
<evidence type="ECO:0000256" key="13">
    <source>
        <dbReference type="ARBA" id="ARBA00022553"/>
    </source>
</evidence>
<dbReference type="FunFam" id="3.40.1110.10:FF:000003">
    <property type="entry name" value="Calcium-transporting ATPase"/>
    <property type="match status" value="1"/>
</dbReference>
<dbReference type="InterPro" id="IPR003044">
    <property type="entry name" value="P2X1_purnocptor"/>
</dbReference>
<dbReference type="Pfam" id="PF13246">
    <property type="entry name" value="Cation_ATPase"/>
    <property type="match status" value="1"/>
</dbReference>
<organism evidence="41 42">
    <name type="scientific">Ovis ammon polii</name>
    <dbReference type="NCBI Taxonomy" id="230172"/>
    <lineage>
        <taxon>Eukaryota</taxon>
        <taxon>Metazoa</taxon>
        <taxon>Chordata</taxon>
        <taxon>Craniata</taxon>
        <taxon>Vertebrata</taxon>
        <taxon>Euteleostomi</taxon>
        <taxon>Mammalia</taxon>
        <taxon>Eutheria</taxon>
        <taxon>Laurasiatheria</taxon>
        <taxon>Artiodactyla</taxon>
        <taxon>Ruminantia</taxon>
        <taxon>Pecora</taxon>
        <taxon>Bovidae</taxon>
        <taxon>Caprinae</taxon>
        <taxon>Ovis</taxon>
    </lineage>
</organism>
<keyword evidence="14 38" id="KW-0109">Calcium transport</keyword>
<dbReference type="GO" id="GO:0004931">
    <property type="term" value="F:extracellularly ATP-gated monoatomic cation channel activity"/>
    <property type="evidence" value="ECO:0007669"/>
    <property type="project" value="InterPro"/>
</dbReference>
<dbReference type="InterPro" id="IPR008271">
    <property type="entry name" value="Ser/Thr_kinase_AS"/>
</dbReference>
<dbReference type="InterPro" id="IPR059116">
    <property type="entry name" value="P2X_receptor"/>
</dbReference>
<dbReference type="GO" id="GO:0033198">
    <property type="term" value="P:response to ATP"/>
    <property type="evidence" value="ECO:0007669"/>
    <property type="project" value="InterPro"/>
</dbReference>
<dbReference type="Gene3D" id="2.60.490.10">
    <property type="entry name" value="atp-gated p2x4 ion channel domain"/>
    <property type="match status" value="1"/>
</dbReference>
<dbReference type="InterPro" id="IPR023299">
    <property type="entry name" value="ATPase_P-typ_cyto_dom_N"/>
</dbReference>
<feature type="domain" description="Protein kinase" evidence="40">
    <location>
        <begin position="1578"/>
        <end position="1859"/>
    </location>
</feature>
<keyword evidence="32" id="KW-0407">Ion channel</keyword>
<dbReference type="InterPro" id="IPR017441">
    <property type="entry name" value="Protein_kinase_ATP_BS"/>
</dbReference>
<dbReference type="InterPro" id="IPR018303">
    <property type="entry name" value="ATPase_P-typ_P_site"/>
</dbReference>
<dbReference type="Gene3D" id="3.40.1110.10">
    <property type="entry name" value="Calcium-transporting ATPase, cytoplasmic domain N"/>
    <property type="match status" value="1"/>
</dbReference>
<comment type="catalytic activity">
    <reaction evidence="33">
        <text>Ca(2+)(in) = Ca(2+)(out)</text>
        <dbReference type="Rhea" id="RHEA:29671"/>
        <dbReference type="ChEBI" id="CHEBI:29108"/>
    </reaction>
</comment>
<keyword evidence="20 37" id="KW-0067">ATP-binding</keyword>
<dbReference type="SUPFAM" id="SSF56784">
    <property type="entry name" value="HAD-like"/>
    <property type="match status" value="1"/>
</dbReference>
<accession>A0AAD4TV37</accession>
<comment type="similarity">
    <text evidence="7 38">Belongs to the cation transport ATPase (P-type) (TC 3.A.3) family. Type IIA subfamily.</text>
</comment>
<dbReference type="NCBIfam" id="TIGR01116">
    <property type="entry name" value="ATPase-IIA1_Ca"/>
    <property type="match status" value="1"/>
</dbReference>
<dbReference type="NCBIfam" id="TIGR00863">
    <property type="entry name" value="P2X"/>
    <property type="match status" value="1"/>
</dbReference>
<evidence type="ECO:0000256" key="17">
    <source>
        <dbReference type="ARBA" id="ARBA00022741"/>
    </source>
</evidence>
<evidence type="ECO:0000256" key="30">
    <source>
        <dbReference type="ARBA" id="ARBA00023242"/>
    </source>
</evidence>